<evidence type="ECO:0000313" key="1">
    <source>
        <dbReference type="EMBL" id="RNA19062.1"/>
    </source>
</evidence>
<dbReference type="AlphaFoldDB" id="A0A3M7R634"/>
<protein>
    <submittedName>
        <fullName evidence="1">Uncharacterized protein</fullName>
    </submittedName>
</protein>
<reference evidence="1 2" key="1">
    <citation type="journal article" date="2018" name="Sci. Rep.">
        <title>Genomic signatures of local adaptation to the degree of environmental predictability in rotifers.</title>
        <authorList>
            <person name="Franch-Gras L."/>
            <person name="Hahn C."/>
            <person name="Garcia-Roger E.M."/>
            <person name="Carmona M.J."/>
            <person name="Serra M."/>
            <person name="Gomez A."/>
        </authorList>
    </citation>
    <scope>NUCLEOTIDE SEQUENCE [LARGE SCALE GENOMIC DNA]</scope>
    <source>
        <strain evidence="1">HYR1</strain>
    </source>
</reference>
<feature type="non-terminal residue" evidence="1">
    <location>
        <position position="347"/>
    </location>
</feature>
<dbReference type="EMBL" id="REGN01004113">
    <property type="protein sequence ID" value="RNA19062.1"/>
    <property type="molecule type" value="Genomic_DNA"/>
</dbReference>
<name>A0A3M7R634_BRAPC</name>
<keyword evidence="2" id="KW-1185">Reference proteome</keyword>
<comment type="caution">
    <text evidence="1">The sequence shown here is derived from an EMBL/GenBank/DDBJ whole genome shotgun (WGS) entry which is preliminary data.</text>
</comment>
<gene>
    <name evidence="1" type="ORF">BpHYR1_049988</name>
</gene>
<proteinExistence type="predicted"/>
<dbReference type="Proteomes" id="UP000276133">
    <property type="component" value="Unassembled WGS sequence"/>
</dbReference>
<evidence type="ECO:0000313" key="2">
    <source>
        <dbReference type="Proteomes" id="UP000276133"/>
    </source>
</evidence>
<accession>A0A3M7R634</accession>
<organism evidence="1 2">
    <name type="scientific">Brachionus plicatilis</name>
    <name type="common">Marine rotifer</name>
    <name type="synonym">Brachionus muelleri</name>
    <dbReference type="NCBI Taxonomy" id="10195"/>
    <lineage>
        <taxon>Eukaryota</taxon>
        <taxon>Metazoa</taxon>
        <taxon>Spiralia</taxon>
        <taxon>Gnathifera</taxon>
        <taxon>Rotifera</taxon>
        <taxon>Eurotatoria</taxon>
        <taxon>Monogononta</taxon>
        <taxon>Pseudotrocha</taxon>
        <taxon>Ploima</taxon>
        <taxon>Brachionidae</taxon>
        <taxon>Brachionus</taxon>
    </lineage>
</organism>
<sequence length="347" mass="41363">MPNENSNFFRFYELVSSNLEYMKYSKNEKQTQKDYIRERLEGLFEKETLENDIFLRFHEIGWQNCEDKAKAIKELDKYLDEIKEKFYHAEILDKVTIAYQLFTDIPETEFKNSKHLKDNFIKALKLIALKRTASFMSSNKNEKIFDLVPIERKFDEFGTWELDRLFGHMKIFIILPRGDGKDYDCFPLLWRTDAKTQFIVKEKSKDDLFLSATKSRKLTLNHFIEKEFRDRNESEQIIKLLNSKSIFTIDSLTEIRNWSDFTSYIPAHVDKLKNATERYKNSNIESTKTQIKKTKAEIMADWNKVKLFIFYDANLMNEYKKYGLLDKTALSKGFEEQRKDPEFDGGP</sequence>